<reference evidence="1 2" key="1">
    <citation type="journal article" date="2013" name="Antonie Van Leeuwenhoek">
        <title>Dongia rigui sp. nov., isolated from freshwater of a large wetland in Korea.</title>
        <authorList>
            <person name="Baik K.S."/>
            <person name="Hwang Y.M."/>
            <person name="Choi J.S."/>
            <person name="Kwon J."/>
            <person name="Seong C.N."/>
        </authorList>
    </citation>
    <scope>NUCLEOTIDE SEQUENCE [LARGE SCALE GENOMIC DNA]</scope>
    <source>
        <strain evidence="1 2">04SU4-P</strain>
    </source>
</reference>
<dbReference type="EMBL" id="JAXCLX010000001">
    <property type="protein sequence ID" value="MDY0870740.1"/>
    <property type="molecule type" value="Genomic_DNA"/>
</dbReference>
<dbReference type="PROSITE" id="PS51257">
    <property type="entry name" value="PROKAR_LIPOPROTEIN"/>
    <property type="match status" value="1"/>
</dbReference>
<accession>A0ABU5DUW8</accession>
<keyword evidence="2" id="KW-1185">Reference proteome</keyword>
<comment type="caution">
    <text evidence="1">The sequence shown here is derived from an EMBL/GenBank/DDBJ whole genome shotgun (WGS) entry which is preliminary data.</text>
</comment>
<organism evidence="1 2">
    <name type="scientific">Dongia rigui</name>
    <dbReference type="NCBI Taxonomy" id="940149"/>
    <lineage>
        <taxon>Bacteria</taxon>
        <taxon>Pseudomonadati</taxon>
        <taxon>Pseudomonadota</taxon>
        <taxon>Alphaproteobacteria</taxon>
        <taxon>Rhodospirillales</taxon>
        <taxon>Dongiaceae</taxon>
        <taxon>Dongia</taxon>
    </lineage>
</organism>
<proteinExistence type="predicted"/>
<name>A0ABU5DUW8_9PROT</name>
<gene>
    <name evidence="1" type="ORF">SMD31_02360</name>
</gene>
<protein>
    <recommendedName>
        <fullName evidence="3">Lipocalin-like protein</fullName>
    </recommendedName>
</protein>
<dbReference type="RefSeq" id="WP_320499069.1">
    <property type="nucleotide sequence ID" value="NZ_JAXCLX010000001.1"/>
</dbReference>
<dbReference type="Proteomes" id="UP001271769">
    <property type="component" value="Unassembled WGS sequence"/>
</dbReference>
<evidence type="ECO:0008006" key="3">
    <source>
        <dbReference type="Google" id="ProtNLM"/>
    </source>
</evidence>
<sequence length="202" mass="21790">MKIRGLLISVMMGASVVTGCQPWSGGASEPVQPVAPVATPAAPLPPARMNVAQPNDLIGSWQMVQLPPAFVQPSRPTSSFSNPWQWFIISPMDGTGVGRIGLVTRAEAPKVPVNDQILADAWAQAPMYDTYRMAGGVMSVTPVAVTGWSAQGTQTWRVYTVTNAGLMLGMQALPGDVLMTLTTPDNQPLYYRMLRRIPRVQQ</sequence>
<evidence type="ECO:0000313" key="1">
    <source>
        <dbReference type="EMBL" id="MDY0870740.1"/>
    </source>
</evidence>
<evidence type="ECO:0000313" key="2">
    <source>
        <dbReference type="Proteomes" id="UP001271769"/>
    </source>
</evidence>